<name>A0ABW8VPC9_9BACI</name>
<evidence type="ECO:0000313" key="2">
    <source>
        <dbReference type="Proteomes" id="UP001628668"/>
    </source>
</evidence>
<evidence type="ECO:0000313" key="1">
    <source>
        <dbReference type="EMBL" id="MFL8937251.1"/>
    </source>
</evidence>
<dbReference type="EMBL" id="JBJOSA010000007">
    <property type="protein sequence ID" value="MFL8937251.1"/>
    <property type="molecule type" value="Genomic_DNA"/>
</dbReference>
<proteinExistence type="predicted"/>
<comment type="caution">
    <text evidence="1">The sequence shown here is derived from an EMBL/GenBank/DDBJ whole genome shotgun (WGS) entry which is preliminary data.</text>
</comment>
<dbReference type="Proteomes" id="UP001628668">
    <property type="component" value="Unassembled WGS sequence"/>
</dbReference>
<gene>
    <name evidence="1" type="ORF">ACKA06_10670</name>
</gene>
<organism evidence="1 2">
    <name type="scientific">Rossellomorea oryzaecorticis</name>
    <dbReference type="NCBI Taxonomy" id="1396505"/>
    <lineage>
        <taxon>Bacteria</taxon>
        <taxon>Bacillati</taxon>
        <taxon>Bacillota</taxon>
        <taxon>Bacilli</taxon>
        <taxon>Bacillales</taxon>
        <taxon>Bacillaceae</taxon>
        <taxon>Rossellomorea</taxon>
    </lineage>
</organism>
<protein>
    <submittedName>
        <fullName evidence="1">Uncharacterized protein</fullName>
    </submittedName>
</protein>
<accession>A0ABW8VPC9</accession>
<dbReference type="RefSeq" id="WP_071616868.1">
    <property type="nucleotide sequence ID" value="NZ_JBJOSA010000007.1"/>
</dbReference>
<keyword evidence="2" id="KW-1185">Reference proteome</keyword>
<sequence length="72" mass="8128">MTVAPGGPAWVFNVESWPLHPDASVGMVTYINMTNKNTGCHDIAKYSCQELNQVPLTAYIQRIYKKTFAYVF</sequence>
<reference evidence="1 2" key="1">
    <citation type="submission" date="2024-12" db="EMBL/GenBank/DDBJ databases">
        <authorList>
            <person name="Li X."/>
            <person name="Zhang D."/>
        </authorList>
    </citation>
    <scope>NUCLEOTIDE SEQUENCE [LARGE SCALE GENOMIC DNA]</scope>
    <source>
        <strain evidence="1 2">JCM19602</strain>
    </source>
</reference>